<sequence length="177" mass="19821">MYTVVRLRGYEAWCVSTSLTPQTPRYLRQQPMSEPLVAGRRPCRMHAVTCAGDFVAASMYKSNYGWHVSVNSSSCVAFGRLLRLTQDLAGYGVTDIAAVESSQNVKRASNIRKGRELSGYAHDLPTPQQQPHILQQTCLTFLLSPLIPLTGATWASRFVKMQMYPLCHKRKRPETGT</sequence>
<gene>
    <name evidence="1" type="ORF">BU25DRAFT_250474</name>
</gene>
<organism evidence="1 2">
    <name type="scientific">Macroventuria anomochaeta</name>
    <dbReference type="NCBI Taxonomy" id="301207"/>
    <lineage>
        <taxon>Eukaryota</taxon>
        <taxon>Fungi</taxon>
        <taxon>Dikarya</taxon>
        <taxon>Ascomycota</taxon>
        <taxon>Pezizomycotina</taxon>
        <taxon>Dothideomycetes</taxon>
        <taxon>Pleosporomycetidae</taxon>
        <taxon>Pleosporales</taxon>
        <taxon>Pleosporineae</taxon>
        <taxon>Didymellaceae</taxon>
        <taxon>Macroventuria</taxon>
    </lineage>
</organism>
<proteinExistence type="predicted"/>
<comment type="caution">
    <text evidence="1">The sequence shown here is derived from an EMBL/GenBank/DDBJ whole genome shotgun (WGS) entry which is preliminary data.</text>
</comment>
<dbReference type="EMBL" id="MU006706">
    <property type="protein sequence ID" value="KAF2630880.1"/>
    <property type="molecule type" value="Genomic_DNA"/>
</dbReference>
<reference evidence="1" key="1">
    <citation type="journal article" date="2020" name="Stud. Mycol.">
        <title>101 Dothideomycetes genomes: a test case for predicting lifestyles and emergence of pathogens.</title>
        <authorList>
            <person name="Haridas S."/>
            <person name="Albert R."/>
            <person name="Binder M."/>
            <person name="Bloem J."/>
            <person name="Labutti K."/>
            <person name="Salamov A."/>
            <person name="Andreopoulos B."/>
            <person name="Baker S."/>
            <person name="Barry K."/>
            <person name="Bills G."/>
            <person name="Bluhm B."/>
            <person name="Cannon C."/>
            <person name="Castanera R."/>
            <person name="Culley D."/>
            <person name="Daum C."/>
            <person name="Ezra D."/>
            <person name="Gonzalez J."/>
            <person name="Henrissat B."/>
            <person name="Kuo A."/>
            <person name="Liang C."/>
            <person name="Lipzen A."/>
            <person name="Lutzoni F."/>
            <person name="Magnuson J."/>
            <person name="Mondo S."/>
            <person name="Nolan M."/>
            <person name="Ohm R."/>
            <person name="Pangilinan J."/>
            <person name="Park H.-J."/>
            <person name="Ramirez L."/>
            <person name="Alfaro M."/>
            <person name="Sun H."/>
            <person name="Tritt A."/>
            <person name="Yoshinaga Y."/>
            <person name="Zwiers L.-H."/>
            <person name="Turgeon B."/>
            <person name="Goodwin S."/>
            <person name="Spatafora J."/>
            <person name="Crous P."/>
            <person name="Grigoriev I."/>
        </authorList>
    </citation>
    <scope>NUCLEOTIDE SEQUENCE</scope>
    <source>
        <strain evidence="1">CBS 525.71</strain>
    </source>
</reference>
<name>A0ACB6SBB5_9PLEO</name>
<dbReference type="Proteomes" id="UP000799754">
    <property type="component" value="Unassembled WGS sequence"/>
</dbReference>
<keyword evidence="2" id="KW-1185">Reference proteome</keyword>
<protein>
    <submittedName>
        <fullName evidence="1">Uncharacterized protein</fullName>
    </submittedName>
</protein>
<accession>A0ACB6SBB5</accession>
<evidence type="ECO:0000313" key="2">
    <source>
        <dbReference type="Proteomes" id="UP000799754"/>
    </source>
</evidence>
<evidence type="ECO:0000313" key="1">
    <source>
        <dbReference type="EMBL" id="KAF2630880.1"/>
    </source>
</evidence>